<keyword evidence="5" id="KW-1185">Reference proteome</keyword>
<feature type="signal peptide" evidence="2">
    <location>
        <begin position="1"/>
        <end position="17"/>
    </location>
</feature>
<organism evidence="4 5">
    <name type="scientific">Exidia glandulosa HHB12029</name>
    <dbReference type="NCBI Taxonomy" id="1314781"/>
    <lineage>
        <taxon>Eukaryota</taxon>
        <taxon>Fungi</taxon>
        <taxon>Dikarya</taxon>
        <taxon>Basidiomycota</taxon>
        <taxon>Agaricomycotina</taxon>
        <taxon>Agaricomycetes</taxon>
        <taxon>Auriculariales</taxon>
        <taxon>Exidiaceae</taxon>
        <taxon>Exidia</taxon>
    </lineage>
</organism>
<dbReference type="InParanoid" id="A0A165DYB4"/>
<dbReference type="OrthoDB" id="2119228at2759"/>
<sequence>MQALFALVALLPAFVAAQSQVWGQCGGIGWNGPTTCVSGSVCTKQNDWYGALCLSL</sequence>
<dbReference type="InterPro" id="IPR000254">
    <property type="entry name" value="CBD"/>
</dbReference>
<dbReference type="GO" id="GO:0005975">
    <property type="term" value="P:carbohydrate metabolic process"/>
    <property type="evidence" value="ECO:0007669"/>
    <property type="project" value="InterPro"/>
</dbReference>
<dbReference type="Proteomes" id="UP000077266">
    <property type="component" value="Unassembled WGS sequence"/>
</dbReference>
<dbReference type="EMBL" id="KV426180">
    <property type="protein sequence ID" value="KZV85650.1"/>
    <property type="molecule type" value="Genomic_DNA"/>
</dbReference>
<feature type="chain" id="PRO_5007856881" description="CBM1 domain-containing protein" evidence="2">
    <location>
        <begin position="18"/>
        <end position="56"/>
    </location>
</feature>
<dbReference type="GO" id="GO:0005576">
    <property type="term" value="C:extracellular region"/>
    <property type="evidence" value="ECO:0007669"/>
    <property type="project" value="InterPro"/>
</dbReference>
<name>A0A165DYB4_EXIGL</name>
<feature type="domain" description="CBM1" evidence="3">
    <location>
        <begin position="17"/>
        <end position="54"/>
    </location>
</feature>
<dbReference type="AlphaFoldDB" id="A0A165DYB4"/>
<protein>
    <recommendedName>
        <fullName evidence="3">CBM1 domain-containing protein</fullName>
    </recommendedName>
</protein>
<dbReference type="Pfam" id="PF00734">
    <property type="entry name" value="CBM_1"/>
    <property type="match status" value="1"/>
</dbReference>
<dbReference type="SUPFAM" id="SSF57180">
    <property type="entry name" value="Cellulose-binding domain"/>
    <property type="match status" value="1"/>
</dbReference>
<evidence type="ECO:0000256" key="2">
    <source>
        <dbReference type="SAM" id="SignalP"/>
    </source>
</evidence>
<accession>A0A165DYB4</accession>
<evidence type="ECO:0000256" key="1">
    <source>
        <dbReference type="ARBA" id="ARBA00022729"/>
    </source>
</evidence>
<proteinExistence type="predicted"/>
<dbReference type="InterPro" id="IPR035971">
    <property type="entry name" value="CBD_sf"/>
</dbReference>
<evidence type="ECO:0000259" key="3">
    <source>
        <dbReference type="PROSITE" id="PS51164"/>
    </source>
</evidence>
<evidence type="ECO:0000313" key="4">
    <source>
        <dbReference type="EMBL" id="KZV85650.1"/>
    </source>
</evidence>
<keyword evidence="1 2" id="KW-0732">Signal</keyword>
<dbReference type="GO" id="GO:0030248">
    <property type="term" value="F:cellulose binding"/>
    <property type="evidence" value="ECO:0007669"/>
    <property type="project" value="InterPro"/>
</dbReference>
<gene>
    <name evidence="4" type="ORF">EXIGLDRAFT_775316</name>
</gene>
<dbReference type="SMART" id="SM00236">
    <property type="entry name" value="fCBD"/>
    <property type="match status" value="1"/>
</dbReference>
<dbReference type="PROSITE" id="PS51164">
    <property type="entry name" value="CBM1_2"/>
    <property type="match status" value="1"/>
</dbReference>
<evidence type="ECO:0000313" key="5">
    <source>
        <dbReference type="Proteomes" id="UP000077266"/>
    </source>
</evidence>
<reference evidence="4 5" key="1">
    <citation type="journal article" date="2016" name="Mol. Biol. Evol.">
        <title>Comparative Genomics of Early-Diverging Mushroom-Forming Fungi Provides Insights into the Origins of Lignocellulose Decay Capabilities.</title>
        <authorList>
            <person name="Nagy L.G."/>
            <person name="Riley R."/>
            <person name="Tritt A."/>
            <person name="Adam C."/>
            <person name="Daum C."/>
            <person name="Floudas D."/>
            <person name="Sun H."/>
            <person name="Yadav J.S."/>
            <person name="Pangilinan J."/>
            <person name="Larsson K.H."/>
            <person name="Matsuura K."/>
            <person name="Barry K."/>
            <person name="Labutti K."/>
            <person name="Kuo R."/>
            <person name="Ohm R.A."/>
            <person name="Bhattacharya S.S."/>
            <person name="Shirouzu T."/>
            <person name="Yoshinaga Y."/>
            <person name="Martin F.M."/>
            <person name="Grigoriev I.V."/>
            <person name="Hibbett D.S."/>
        </authorList>
    </citation>
    <scope>NUCLEOTIDE SEQUENCE [LARGE SCALE GENOMIC DNA]</scope>
    <source>
        <strain evidence="4 5">HHB12029</strain>
    </source>
</reference>